<dbReference type="InterPro" id="IPR043129">
    <property type="entry name" value="ATPase_NBD"/>
</dbReference>
<proteinExistence type="predicted"/>
<dbReference type="Gene3D" id="3.90.640.10">
    <property type="entry name" value="Actin, Chain A, domain 4"/>
    <property type="match status" value="1"/>
</dbReference>
<dbReference type="Pfam" id="PF00012">
    <property type="entry name" value="HSP70"/>
    <property type="match status" value="1"/>
</dbReference>
<dbReference type="SUPFAM" id="SSF53067">
    <property type="entry name" value="Actin-like ATPase domain"/>
    <property type="match status" value="2"/>
</dbReference>
<comment type="caution">
    <text evidence="3">The sequence shown here is derived from an EMBL/GenBank/DDBJ whole genome shotgun (WGS) entry which is preliminary data.</text>
</comment>
<dbReference type="EMBL" id="PTQR01000043">
    <property type="protein sequence ID" value="TKX24264.1"/>
    <property type="molecule type" value="Genomic_DNA"/>
</dbReference>
<organism evidence="3 4">
    <name type="scientific">Elsinoe australis</name>
    <dbReference type="NCBI Taxonomy" id="40998"/>
    <lineage>
        <taxon>Eukaryota</taxon>
        <taxon>Fungi</taxon>
        <taxon>Dikarya</taxon>
        <taxon>Ascomycota</taxon>
        <taxon>Pezizomycotina</taxon>
        <taxon>Dothideomycetes</taxon>
        <taxon>Dothideomycetidae</taxon>
        <taxon>Myriangiales</taxon>
        <taxon>Elsinoaceae</taxon>
        <taxon>Elsinoe</taxon>
    </lineage>
</organism>
<reference evidence="3 4" key="1">
    <citation type="submission" date="2018-02" db="EMBL/GenBank/DDBJ databases">
        <title>Draft genome sequences of Elsinoe sp., causing black scab on jojoba.</title>
        <authorList>
            <person name="Stodart B."/>
            <person name="Jeffress S."/>
            <person name="Ash G."/>
            <person name="Arun Chinnappa K."/>
        </authorList>
    </citation>
    <scope>NUCLEOTIDE SEQUENCE [LARGE SCALE GENOMIC DNA]</scope>
    <source>
        <strain evidence="3 4">Hillstone_2</strain>
    </source>
</reference>
<dbReference type="Proteomes" id="UP000308133">
    <property type="component" value="Unassembled WGS sequence"/>
</dbReference>
<dbReference type="PANTHER" id="PTHR14187:SF5">
    <property type="entry name" value="HEAT SHOCK 70 KDA PROTEIN 12A"/>
    <property type="match status" value="1"/>
</dbReference>
<keyword evidence="1" id="KW-0547">Nucleotide-binding</keyword>
<accession>A0A4U7B809</accession>
<protein>
    <recommendedName>
        <fullName evidence="5">Actin-like ATPase domain-containing protein</fullName>
    </recommendedName>
</protein>
<dbReference type="InterPro" id="IPR013126">
    <property type="entry name" value="Hsp_70_fam"/>
</dbReference>
<dbReference type="AlphaFoldDB" id="A0A4U7B809"/>
<name>A0A4U7B809_9PEZI</name>
<evidence type="ECO:0000256" key="1">
    <source>
        <dbReference type="ARBA" id="ARBA00022741"/>
    </source>
</evidence>
<evidence type="ECO:0000313" key="4">
    <source>
        <dbReference type="Proteomes" id="UP000308133"/>
    </source>
</evidence>
<gene>
    <name evidence="3" type="ORF">C1H76_3506</name>
</gene>
<evidence type="ECO:0000313" key="3">
    <source>
        <dbReference type="EMBL" id="TKX24264.1"/>
    </source>
</evidence>
<sequence>MSATQQAFRPRRNGRITIGCDFGNYGSSIAFISSKDGTNTKEISVIRDWPGAQQSMDKIPTRILYNSDATVAKWGSALLSHEECIQYIKLLLDDSKEIPQGISREGLLRELKELDKSPQEVATDFLLQMHTVVVKEDSLMRKRYGDINVWNSEINWVMTVPAIWSDAAKNLTRQAAVNSGMGHNLMLVTEPEAAAVYTLTESKSLNIRTGEIFVICDVGGGTTDLTTFGVEKTSPLRFCEVVGGQGALQGGAFVDAAFKSFIRESMGPANYDAMLKMPYIWEAAMDRFQRNVKTQFNPYSNSDHAKNFWIRLDPRFDNKTAGIKNGHFTLTTERLRQMFDPTVEKVLEMIEQQVAAVKEFGEVPRSIILVGGFGQSPYLYHRVKERFGKTIQTIQPNQGETAVVQGAVLQAVSGGGLVTSRKARRAYGVPAWKEFDPKKHKSEKHWDPIEERHCIHNGIEWFIKKGQNIKVGEIRTLPYKRHYPSDQDIEQLDDIQESLYAWDGDDPPEEMTNRMKPLCYLKVDRDELPKKAFKLRATKSGEKYMELSYELGMSLDSGFLDFDLRIKDQVLGTVVAKFT</sequence>
<dbReference type="PRINTS" id="PR00301">
    <property type="entry name" value="HEATSHOCK70"/>
</dbReference>
<dbReference type="Gene3D" id="3.30.420.40">
    <property type="match status" value="2"/>
</dbReference>
<dbReference type="PANTHER" id="PTHR14187">
    <property type="entry name" value="ALPHA KINASE/ELONGATION FACTOR 2 KINASE"/>
    <property type="match status" value="1"/>
</dbReference>
<dbReference type="GO" id="GO:0140662">
    <property type="term" value="F:ATP-dependent protein folding chaperone"/>
    <property type="evidence" value="ECO:0007669"/>
    <property type="project" value="InterPro"/>
</dbReference>
<evidence type="ECO:0000256" key="2">
    <source>
        <dbReference type="ARBA" id="ARBA00022840"/>
    </source>
</evidence>
<dbReference type="CDD" id="cd10170">
    <property type="entry name" value="ASKHA_NBD_HSP70"/>
    <property type="match status" value="1"/>
</dbReference>
<keyword evidence="2" id="KW-0067">ATP-binding</keyword>
<evidence type="ECO:0008006" key="5">
    <source>
        <dbReference type="Google" id="ProtNLM"/>
    </source>
</evidence>
<dbReference type="GO" id="GO:0005524">
    <property type="term" value="F:ATP binding"/>
    <property type="evidence" value="ECO:0007669"/>
    <property type="project" value="UniProtKB-KW"/>
</dbReference>